<name>A0ABT4ZFT9_9RHOB</name>
<evidence type="ECO:0000259" key="5">
    <source>
        <dbReference type="PROSITE" id="PS50931"/>
    </source>
</evidence>
<keyword evidence="2" id="KW-0805">Transcription regulation</keyword>
<dbReference type="InterPro" id="IPR000847">
    <property type="entry name" value="LysR_HTH_N"/>
</dbReference>
<comment type="caution">
    <text evidence="6">The sequence shown here is derived from an EMBL/GenBank/DDBJ whole genome shotgun (WGS) entry which is preliminary data.</text>
</comment>
<dbReference type="PRINTS" id="PR00039">
    <property type="entry name" value="HTHLYSR"/>
</dbReference>
<dbReference type="InterPro" id="IPR036388">
    <property type="entry name" value="WH-like_DNA-bd_sf"/>
</dbReference>
<dbReference type="InterPro" id="IPR036390">
    <property type="entry name" value="WH_DNA-bd_sf"/>
</dbReference>
<reference evidence="6" key="1">
    <citation type="submission" date="2022-12" db="EMBL/GenBank/DDBJ databases">
        <title>Paracoccus onchidii sp. nov., isolated from a marine invertebrate from the South China Sea.</title>
        <authorList>
            <person name="Xu S."/>
            <person name="Liu Z."/>
            <person name="Xu Y."/>
        </authorList>
    </citation>
    <scope>NUCLEOTIDE SEQUENCE</scope>
    <source>
        <strain evidence="6">Z330</strain>
    </source>
</reference>
<evidence type="ECO:0000256" key="2">
    <source>
        <dbReference type="ARBA" id="ARBA00023015"/>
    </source>
</evidence>
<keyword evidence="4" id="KW-0804">Transcription</keyword>
<proteinExistence type="inferred from homology"/>
<dbReference type="InterPro" id="IPR050950">
    <property type="entry name" value="HTH-type_LysR_regulators"/>
</dbReference>
<feature type="domain" description="HTH lysR-type" evidence="5">
    <location>
        <begin position="6"/>
        <end position="63"/>
    </location>
</feature>
<dbReference type="SUPFAM" id="SSF53850">
    <property type="entry name" value="Periplasmic binding protein-like II"/>
    <property type="match status" value="1"/>
</dbReference>
<protein>
    <submittedName>
        <fullName evidence="6">LysR family transcriptional regulator</fullName>
    </submittedName>
</protein>
<dbReference type="SUPFAM" id="SSF46785">
    <property type="entry name" value="Winged helix' DNA-binding domain"/>
    <property type="match status" value="1"/>
</dbReference>
<dbReference type="PANTHER" id="PTHR30419">
    <property type="entry name" value="HTH-TYPE TRANSCRIPTIONAL REGULATOR YBHD"/>
    <property type="match status" value="1"/>
</dbReference>
<accession>A0ABT4ZFT9</accession>
<evidence type="ECO:0000256" key="1">
    <source>
        <dbReference type="ARBA" id="ARBA00009437"/>
    </source>
</evidence>
<sequence length="306" mass="33239">MDRGTFDLRLLGYFFRTAQVGNITRAAAELNVAQPTLSKALKLLEDQVGTPLMERHAHGITLTPIGARLAEHAGVVIAQVRDASDEIAQLRSGKGGHVRIGAGPSWVRRKLPEAISRITEQRPDVLVEVQTGFDESLLRGLTTGALDFVVAERPLEGESANLEFRLLTADDLVCVGRPEHRLAGRKNVPATEALAMAWALPPEDTLARRKLDGRVISLGLTPPRAMVMSTSLTFLLTHATLTDALIYTTRSQLLSAEGSRLIEIDVPELVTHREAGLIYRKPGLLTPAARAITEALIAECQADPFN</sequence>
<dbReference type="Pfam" id="PF00126">
    <property type="entry name" value="HTH_1"/>
    <property type="match status" value="1"/>
</dbReference>
<dbReference type="PANTHER" id="PTHR30419:SF8">
    <property type="entry name" value="NITROGEN ASSIMILATION TRANSCRIPTIONAL ACTIVATOR-RELATED"/>
    <property type="match status" value="1"/>
</dbReference>
<dbReference type="Proteomes" id="UP001165641">
    <property type="component" value="Unassembled WGS sequence"/>
</dbReference>
<dbReference type="PROSITE" id="PS50931">
    <property type="entry name" value="HTH_LYSR"/>
    <property type="match status" value="1"/>
</dbReference>
<dbReference type="Gene3D" id="3.40.190.290">
    <property type="match status" value="1"/>
</dbReference>
<dbReference type="EMBL" id="JAQBIE010000014">
    <property type="protein sequence ID" value="MDB6178244.1"/>
    <property type="molecule type" value="Genomic_DNA"/>
</dbReference>
<comment type="similarity">
    <text evidence="1">Belongs to the LysR transcriptional regulatory family.</text>
</comment>
<evidence type="ECO:0000256" key="4">
    <source>
        <dbReference type="ARBA" id="ARBA00023163"/>
    </source>
</evidence>
<dbReference type="InterPro" id="IPR005119">
    <property type="entry name" value="LysR_subst-bd"/>
</dbReference>
<keyword evidence="7" id="KW-1185">Reference proteome</keyword>
<dbReference type="RefSeq" id="WP_271889366.1">
    <property type="nucleotide sequence ID" value="NZ_JAQBIE010000014.1"/>
</dbReference>
<evidence type="ECO:0000313" key="7">
    <source>
        <dbReference type="Proteomes" id="UP001165641"/>
    </source>
</evidence>
<evidence type="ECO:0000256" key="3">
    <source>
        <dbReference type="ARBA" id="ARBA00023125"/>
    </source>
</evidence>
<evidence type="ECO:0000313" key="6">
    <source>
        <dbReference type="EMBL" id="MDB6178244.1"/>
    </source>
</evidence>
<dbReference type="Gene3D" id="1.10.10.10">
    <property type="entry name" value="Winged helix-like DNA-binding domain superfamily/Winged helix DNA-binding domain"/>
    <property type="match status" value="1"/>
</dbReference>
<gene>
    <name evidence="6" type="ORF">PAF17_12135</name>
</gene>
<dbReference type="Pfam" id="PF03466">
    <property type="entry name" value="LysR_substrate"/>
    <property type="match status" value="1"/>
</dbReference>
<keyword evidence="3" id="KW-0238">DNA-binding</keyword>
<organism evidence="6 7">
    <name type="scientific">Paracoccus onchidii</name>
    <dbReference type="NCBI Taxonomy" id="3017813"/>
    <lineage>
        <taxon>Bacteria</taxon>
        <taxon>Pseudomonadati</taxon>
        <taxon>Pseudomonadota</taxon>
        <taxon>Alphaproteobacteria</taxon>
        <taxon>Rhodobacterales</taxon>
        <taxon>Paracoccaceae</taxon>
        <taxon>Paracoccus</taxon>
    </lineage>
</organism>